<evidence type="ECO:0000313" key="12">
    <source>
        <dbReference type="Proteomes" id="UP001149719"/>
    </source>
</evidence>
<dbReference type="InterPro" id="IPR050241">
    <property type="entry name" value="NAD-cap_RNA_hydrolase_NudC"/>
</dbReference>
<dbReference type="RefSeq" id="WP_269125546.1">
    <property type="nucleotide sequence ID" value="NZ_JAPUBN010000016.1"/>
</dbReference>
<evidence type="ECO:0000256" key="4">
    <source>
        <dbReference type="ARBA" id="ARBA00012381"/>
    </source>
</evidence>
<dbReference type="InterPro" id="IPR000086">
    <property type="entry name" value="NUDIX_hydrolase_dom"/>
</dbReference>
<evidence type="ECO:0000256" key="8">
    <source>
        <dbReference type="ARBA" id="ARBA00023027"/>
    </source>
</evidence>
<dbReference type="CDD" id="cd03429">
    <property type="entry name" value="NUDIX_NADH_pyrophosphatase_Nudt13"/>
    <property type="match status" value="1"/>
</dbReference>
<comment type="similarity">
    <text evidence="3">Belongs to the Nudix hydrolase family. NudC subfamily.</text>
</comment>
<keyword evidence="7" id="KW-0460">Magnesium</keyword>
<gene>
    <name evidence="11" type="primary">nudC</name>
    <name evidence="11" type="ORF">O1D97_10960</name>
</gene>
<sequence>MLTIGTSTHPRPHNEALFLLMHRGSILTTIESHDFLVTIDQFQPEAESQPVFCGEWHGKDVFACLLKSVPPSFQETDFRELLFSQDEAGYYLLSRSRQLATWDADHQFCGRCGTSFNKRHDTEHTKICPKCNLRHYPRISPCVIVAIRKENQILLARGIHSPPNRFSNIAGFVEAGESLEQAVVREVNEEVGIEVTNIQYTSSQPWSFPHQLMVGFLADYVSGEIIAAPGEIAEAGWYNIDQLPPIPPPATISGQIILEQIERIKQSQ</sequence>
<accession>A0ABT4JV81</accession>
<comment type="cofactor">
    <cofactor evidence="2">
        <name>Zn(2+)</name>
        <dbReference type="ChEBI" id="CHEBI:29105"/>
    </cofactor>
</comment>
<organism evidence="11 12">
    <name type="scientific">Marinomonas phaeophyticola</name>
    <dbReference type="NCBI Taxonomy" id="3004091"/>
    <lineage>
        <taxon>Bacteria</taxon>
        <taxon>Pseudomonadati</taxon>
        <taxon>Pseudomonadota</taxon>
        <taxon>Gammaproteobacteria</taxon>
        <taxon>Oceanospirillales</taxon>
        <taxon>Oceanospirillaceae</taxon>
        <taxon>Marinomonas</taxon>
    </lineage>
</organism>
<evidence type="ECO:0000256" key="7">
    <source>
        <dbReference type="ARBA" id="ARBA00022842"/>
    </source>
</evidence>
<dbReference type="EC" id="3.6.1.22" evidence="4"/>
<feature type="domain" description="Nudix hydrolase" evidence="10">
    <location>
        <begin position="137"/>
        <end position="262"/>
    </location>
</feature>
<protein>
    <recommendedName>
        <fullName evidence="4">NAD(+) diphosphatase</fullName>
        <ecNumber evidence="4">3.6.1.22</ecNumber>
    </recommendedName>
</protein>
<evidence type="ECO:0000256" key="1">
    <source>
        <dbReference type="ARBA" id="ARBA00001946"/>
    </source>
</evidence>
<dbReference type="Pfam" id="PF09297">
    <property type="entry name" value="Zn_ribbon_NUD"/>
    <property type="match status" value="1"/>
</dbReference>
<dbReference type="Proteomes" id="UP001149719">
    <property type="component" value="Unassembled WGS sequence"/>
</dbReference>
<evidence type="ECO:0000313" key="11">
    <source>
        <dbReference type="EMBL" id="MCZ2722145.1"/>
    </source>
</evidence>
<evidence type="ECO:0000256" key="3">
    <source>
        <dbReference type="ARBA" id="ARBA00009595"/>
    </source>
</evidence>
<name>A0ABT4JV81_9GAMM</name>
<keyword evidence="5" id="KW-0479">Metal-binding</keyword>
<dbReference type="EMBL" id="JAPUBN010000016">
    <property type="protein sequence ID" value="MCZ2722145.1"/>
    <property type="molecule type" value="Genomic_DNA"/>
</dbReference>
<dbReference type="PANTHER" id="PTHR42904:SF6">
    <property type="entry name" value="NAD-CAPPED RNA HYDROLASE NUDT12"/>
    <property type="match status" value="1"/>
</dbReference>
<dbReference type="NCBIfam" id="NF001299">
    <property type="entry name" value="PRK00241.1"/>
    <property type="match status" value="1"/>
</dbReference>
<evidence type="ECO:0000256" key="9">
    <source>
        <dbReference type="ARBA" id="ARBA00023679"/>
    </source>
</evidence>
<dbReference type="PROSITE" id="PS00893">
    <property type="entry name" value="NUDIX_BOX"/>
    <property type="match status" value="1"/>
</dbReference>
<evidence type="ECO:0000259" key="10">
    <source>
        <dbReference type="PROSITE" id="PS51462"/>
    </source>
</evidence>
<evidence type="ECO:0000256" key="6">
    <source>
        <dbReference type="ARBA" id="ARBA00022801"/>
    </source>
</evidence>
<dbReference type="InterPro" id="IPR015797">
    <property type="entry name" value="NUDIX_hydrolase-like_dom_sf"/>
</dbReference>
<dbReference type="Gene3D" id="3.90.79.20">
    <property type="match status" value="1"/>
</dbReference>
<comment type="catalytic activity">
    <reaction evidence="9">
        <text>a 5'-end NAD(+)-phospho-ribonucleoside in mRNA + H2O = a 5'-end phospho-adenosine-phospho-ribonucleoside in mRNA + beta-nicotinamide D-ribonucleotide + 2 H(+)</text>
        <dbReference type="Rhea" id="RHEA:60876"/>
        <dbReference type="Rhea" id="RHEA-COMP:15698"/>
        <dbReference type="Rhea" id="RHEA-COMP:15719"/>
        <dbReference type="ChEBI" id="CHEBI:14649"/>
        <dbReference type="ChEBI" id="CHEBI:15377"/>
        <dbReference type="ChEBI" id="CHEBI:15378"/>
        <dbReference type="ChEBI" id="CHEBI:144029"/>
        <dbReference type="ChEBI" id="CHEBI:144051"/>
    </reaction>
    <physiologicalReaction direction="left-to-right" evidence="9">
        <dbReference type="Rhea" id="RHEA:60877"/>
    </physiologicalReaction>
</comment>
<keyword evidence="8" id="KW-0520">NAD</keyword>
<evidence type="ECO:0000256" key="5">
    <source>
        <dbReference type="ARBA" id="ARBA00022723"/>
    </source>
</evidence>
<dbReference type="GO" id="GO:0016787">
    <property type="term" value="F:hydrolase activity"/>
    <property type="evidence" value="ECO:0007669"/>
    <property type="project" value="UniProtKB-KW"/>
</dbReference>
<dbReference type="InterPro" id="IPR020084">
    <property type="entry name" value="NUDIX_hydrolase_CS"/>
</dbReference>
<proteinExistence type="inferred from homology"/>
<comment type="cofactor">
    <cofactor evidence="1">
        <name>Mg(2+)</name>
        <dbReference type="ChEBI" id="CHEBI:18420"/>
    </cofactor>
</comment>
<reference evidence="11" key="1">
    <citation type="submission" date="2022-12" db="EMBL/GenBank/DDBJ databases">
        <title>Marinomonas 15G1-11 sp. nov, isolated from marine algae.</title>
        <authorList>
            <person name="Butt M."/>
            <person name="Choi D.G."/>
            <person name="Kim J.M."/>
            <person name="Lee J.K."/>
            <person name="Baek J.H."/>
            <person name="Jeon C.O."/>
        </authorList>
    </citation>
    <scope>NUCLEOTIDE SEQUENCE</scope>
    <source>
        <strain evidence="11">15G1-11</strain>
    </source>
</reference>
<evidence type="ECO:0000256" key="2">
    <source>
        <dbReference type="ARBA" id="ARBA00001947"/>
    </source>
</evidence>
<dbReference type="PANTHER" id="PTHR42904">
    <property type="entry name" value="NUDIX HYDROLASE, NUDC SUBFAMILY"/>
    <property type="match status" value="1"/>
</dbReference>
<dbReference type="InterPro" id="IPR049734">
    <property type="entry name" value="NudC-like_C"/>
</dbReference>
<dbReference type="InterPro" id="IPR015376">
    <property type="entry name" value="Znr_NADH_PPase"/>
</dbReference>
<dbReference type="PROSITE" id="PS51462">
    <property type="entry name" value="NUDIX"/>
    <property type="match status" value="1"/>
</dbReference>
<keyword evidence="6 11" id="KW-0378">Hydrolase</keyword>
<dbReference type="Pfam" id="PF00293">
    <property type="entry name" value="NUDIX"/>
    <property type="match status" value="1"/>
</dbReference>
<keyword evidence="12" id="KW-1185">Reference proteome</keyword>
<comment type="caution">
    <text evidence="11">The sequence shown here is derived from an EMBL/GenBank/DDBJ whole genome shotgun (WGS) entry which is preliminary data.</text>
</comment>
<dbReference type="SUPFAM" id="SSF55811">
    <property type="entry name" value="Nudix"/>
    <property type="match status" value="2"/>
</dbReference>
<dbReference type="Gene3D" id="3.90.79.10">
    <property type="entry name" value="Nucleoside Triphosphate Pyrophosphohydrolase"/>
    <property type="match status" value="1"/>
</dbReference>